<evidence type="ECO:0000313" key="3">
    <source>
        <dbReference type="Proteomes" id="UP000784294"/>
    </source>
</evidence>
<feature type="compositionally biased region" description="Low complexity" evidence="1">
    <location>
        <begin position="249"/>
        <end position="266"/>
    </location>
</feature>
<feature type="compositionally biased region" description="Polar residues" evidence="1">
    <location>
        <begin position="127"/>
        <end position="141"/>
    </location>
</feature>
<dbReference type="EMBL" id="CAAALY010031183">
    <property type="protein sequence ID" value="VEL17119.1"/>
    <property type="molecule type" value="Genomic_DNA"/>
</dbReference>
<dbReference type="AlphaFoldDB" id="A0A3S5BT43"/>
<name>A0A3S5BT43_9PLAT</name>
<comment type="caution">
    <text evidence="2">The sequence shown here is derived from an EMBL/GenBank/DDBJ whole genome shotgun (WGS) entry which is preliminary data.</text>
</comment>
<feature type="region of interest" description="Disordered" evidence="1">
    <location>
        <begin position="105"/>
        <end position="141"/>
    </location>
</feature>
<accession>A0A3S5BT43</accession>
<dbReference type="OrthoDB" id="6249499at2759"/>
<gene>
    <name evidence="2" type="ORF">PXEA_LOCUS10559</name>
</gene>
<evidence type="ECO:0000313" key="2">
    <source>
        <dbReference type="EMBL" id="VEL17119.1"/>
    </source>
</evidence>
<feature type="compositionally biased region" description="Basic residues" evidence="1">
    <location>
        <begin position="216"/>
        <end position="236"/>
    </location>
</feature>
<sequence length="338" mass="37063">MALGDLEQEIASIASRIEYPLYNCIDPLIQTIHDTCSDQTELTELMERLGICSPSRADWKDFMNKQLVERYFLICYHTYRYASIFGRTLVHLFWNLGLEPPDGLADNEMDADTTGHSLSPCLGPSLPQLQSPQTSGRQTGASHVTKRAAARQSLPRALFTDPVVIPIAKASLIKSTPATSFGHKDVHDSSSRRTIQTNLQLTAPQLVLISRSQVTRSRRKMKTPKKCTDPRKRHPSGGRSSSQRRRFESGTSPSSGRGGRSCTTVRSPRLNLMRQLASSVEASPSRGLDVHELSPLVGSTPCQASASKIRLQGGSGEGNGKLCRSNGVRFNNLFTLAG</sequence>
<feature type="region of interest" description="Disordered" evidence="1">
    <location>
        <begin position="213"/>
        <end position="266"/>
    </location>
</feature>
<protein>
    <submittedName>
        <fullName evidence="2">Uncharacterized protein</fullName>
    </submittedName>
</protein>
<evidence type="ECO:0000256" key="1">
    <source>
        <dbReference type="SAM" id="MobiDB-lite"/>
    </source>
</evidence>
<keyword evidence="3" id="KW-1185">Reference proteome</keyword>
<proteinExistence type="predicted"/>
<reference evidence="2" key="1">
    <citation type="submission" date="2018-11" db="EMBL/GenBank/DDBJ databases">
        <authorList>
            <consortium name="Pathogen Informatics"/>
        </authorList>
    </citation>
    <scope>NUCLEOTIDE SEQUENCE</scope>
</reference>
<organism evidence="2 3">
    <name type="scientific">Protopolystoma xenopodis</name>
    <dbReference type="NCBI Taxonomy" id="117903"/>
    <lineage>
        <taxon>Eukaryota</taxon>
        <taxon>Metazoa</taxon>
        <taxon>Spiralia</taxon>
        <taxon>Lophotrochozoa</taxon>
        <taxon>Platyhelminthes</taxon>
        <taxon>Monogenea</taxon>
        <taxon>Polyopisthocotylea</taxon>
        <taxon>Polystomatidea</taxon>
        <taxon>Polystomatidae</taxon>
        <taxon>Protopolystoma</taxon>
    </lineage>
</organism>
<dbReference type="Proteomes" id="UP000784294">
    <property type="component" value="Unassembled WGS sequence"/>
</dbReference>